<dbReference type="Pfam" id="PF22440">
    <property type="entry name" value="SirC_C"/>
    <property type="match status" value="1"/>
</dbReference>
<name>A0ABV5WB17_9BACI</name>
<dbReference type="InterPro" id="IPR006367">
    <property type="entry name" value="Sirohaem_synthase_N"/>
</dbReference>
<feature type="domain" description="Siroheme synthase central" evidence="7">
    <location>
        <begin position="116"/>
        <end position="140"/>
    </location>
</feature>
<dbReference type="InterPro" id="IPR028281">
    <property type="entry name" value="Sirohaem_synthase_central"/>
</dbReference>
<evidence type="ECO:0000256" key="3">
    <source>
        <dbReference type="ARBA" id="ARBA00023002"/>
    </source>
</evidence>
<dbReference type="EMBL" id="JBHMAF010000017">
    <property type="protein sequence ID" value="MFB9757786.1"/>
    <property type="molecule type" value="Genomic_DNA"/>
</dbReference>
<dbReference type="NCBIfam" id="TIGR01470">
    <property type="entry name" value="cysG_Nterm"/>
    <property type="match status" value="1"/>
</dbReference>
<dbReference type="Proteomes" id="UP001589609">
    <property type="component" value="Unassembled WGS sequence"/>
</dbReference>
<comment type="pathway">
    <text evidence="1">Porphyrin-containing compound metabolism; siroheme biosynthesis; sirohydrochlorin from precorrin-2: step 1/1.</text>
</comment>
<dbReference type="EC" id="1.3.1.76" evidence="2"/>
<evidence type="ECO:0000256" key="4">
    <source>
        <dbReference type="ARBA" id="ARBA00023027"/>
    </source>
</evidence>
<dbReference type="Gene3D" id="3.40.50.720">
    <property type="entry name" value="NAD(P)-binding Rossmann-like Domain"/>
    <property type="match status" value="1"/>
</dbReference>
<dbReference type="InterPro" id="IPR036291">
    <property type="entry name" value="NAD(P)-bd_dom_sf"/>
</dbReference>
<dbReference type="Pfam" id="PF14824">
    <property type="entry name" value="Sirohm_synth_M"/>
    <property type="match status" value="1"/>
</dbReference>
<sequence>MYPLTLHIQNKRVVVVGGGKVALFKIGPLVREGAHVTVISPDADGKVQKLAEEGHITWLAKTYEESDLAGALLIIAATDDAELNARIAAEAGENQLVNVITDPTAGNVHLPAAFERGRLMIAVSTGGASPKLAKKIRDNLSDTYGEEYEQYLDFLYECRIRVKASAHNKAVRNVLLQEVLKPEYIGSLEKQQQFLENL</sequence>
<reference evidence="8 9" key="1">
    <citation type="submission" date="2024-09" db="EMBL/GenBank/DDBJ databases">
        <authorList>
            <person name="Sun Q."/>
            <person name="Mori K."/>
        </authorList>
    </citation>
    <scope>NUCLEOTIDE SEQUENCE [LARGE SCALE GENOMIC DNA]</scope>
    <source>
        <strain evidence="8 9">JCM 11201</strain>
    </source>
</reference>
<organism evidence="8 9">
    <name type="scientific">Ectobacillus funiculus</name>
    <dbReference type="NCBI Taxonomy" id="137993"/>
    <lineage>
        <taxon>Bacteria</taxon>
        <taxon>Bacillati</taxon>
        <taxon>Bacillota</taxon>
        <taxon>Bacilli</taxon>
        <taxon>Bacillales</taxon>
        <taxon>Bacillaceae</taxon>
        <taxon>Ectobacillus</taxon>
    </lineage>
</organism>
<evidence type="ECO:0000259" key="7">
    <source>
        <dbReference type="Pfam" id="PF14824"/>
    </source>
</evidence>
<dbReference type="SUPFAM" id="SSF75615">
    <property type="entry name" value="Siroheme synthase middle domains-like"/>
    <property type="match status" value="1"/>
</dbReference>
<dbReference type="PANTHER" id="PTHR35330:SF1">
    <property type="entry name" value="SIROHEME BIOSYNTHESIS PROTEIN MET8"/>
    <property type="match status" value="1"/>
</dbReference>
<proteinExistence type="predicted"/>
<evidence type="ECO:0000313" key="8">
    <source>
        <dbReference type="EMBL" id="MFB9757786.1"/>
    </source>
</evidence>
<keyword evidence="5" id="KW-0627">Porphyrin biosynthesis</keyword>
<dbReference type="InterPro" id="IPR028161">
    <property type="entry name" value="Met8-like"/>
</dbReference>
<dbReference type="Pfam" id="PF13241">
    <property type="entry name" value="NAD_binding_7"/>
    <property type="match status" value="1"/>
</dbReference>
<keyword evidence="4" id="KW-0520">NAD</keyword>
<evidence type="ECO:0000256" key="2">
    <source>
        <dbReference type="ARBA" id="ARBA00012400"/>
    </source>
</evidence>
<evidence type="ECO:0000256" key="5">
    <source>
        <dbReference type="ARBA" id="ARBA00023244"/>
    </source>
</evidence>
<comment type="catalytic activity">
    <reaction evidence="6">
        <text>precorrin-2 + NAD(+) = sirohydrochlorin + NADH + 2 H(+)</text>
        <dbReference type="Rhea" id="RHEA:15613"/>
        <dbReference type="ChEBI" id="CHEBI:15378"/>
        <dbReference type="ChEBI" id="CHEBI:57540"/>
        <dbReference type="ChEBI" id="CHEBI:57945"/>
        <dbReference type="ChEBI" id="CHEBI:58351"/>
        <dbReference type="ChEBI" id="CHEBI:58827"/>
        <dbReference type="EC" id="1.3.1.76"/>
    </reaction>
</comment>
<evidence type="ECO:0000256" key="6">
    <source>
        <dbReference type="ARBA" id="ARBA00047561"/>
    </source>
</evidence>
<evidence type="ECO:0000256" key="1">
    <source>
        <dbReference type="ARBA" id="ARBA00005010"/>
    </source>
</evidence>
<dbReference type="RefSeq" id="WP_379948046.1">
    <property type="nucleotide sequence ID" value="NZ_JBHMAF010000017.1"/>
</dbReference>
<dbReference type="Gene3D" id="1.10.8.610">
    <property type="entry name" value="SirC, precorrin-2 dehydrogenase, C-terminal helical domain-like"/>
    <property type="match status" value="1"/>
</dbReference>
<evidence type="ECO:0000313" key="9">
    <source>
        <dbReference type="Proteomes" id="UP001589609"/>
    </source>
</evidence>
<gene>
    <name evidence="8" type="ORF">ACFFMS_04410</name>
</gene>
<dbReference type="NCBIfam" id="NF005222">
    <property type="entry name" value="PRK06718.1"/>
    <property type="match status" value="1"/>
</dbReference>
<dbReference type="InterPro" id="IPR042518">
    <property type="entry name" value="SirC_C"/>
</dbReference>
<accession>A0ABV5WB17</accession>
<protein>
    <recommendedName>
        <fullName evidence="2">precorrin-2 dehydrogenase</fullName>
        <ecNumber evidence="2">1.3.1.76</ecNumber>
    </recommendedName>
</protein>
<dbReference type="PANTHER" id="PTHR35330">
    <property type="entry name" value="SIROHEME BIOSYNTHESIS PROTEIN MET8"/>
    <property type="match status" value="1"/>
</dbReference>
<keyword evidence="3" id="KW-0560">Oxidoreductase</keyword>
<dbReference type="SUPFAM" id="SSF51735">
    <property type="entry name" value="NAD(P)-binding Rossmann-fold domains"/>
    <property type="match status" value="1"/>
</dbReference>
<comment type="caution">
    <text evidence="8">The sequence shown here is derived from an EMBL/GenBank/DDBJ whole genome shotgun (WGS) entry which is preliminary data.</text>
</comment>
<keyword evidence="9" id="KW-1185">Reference proteome</keyword>